<dbReference type="AlphaFoldDB" id="A0A1Y2MFI1"/>
<keyword evidence="3" id="KW-1185">Reference proteome</keyword>
<feature type="region of interest" description="Disordered" evidence="1">
    <location>
        <begin position="142"/>
        <end position="164"/>
    </location>
</feature>
<feature type="compositionally biased region" description="Polar residues" evidence="1">
    <location>
        <begin position="142"/>
        <end position="152"/>
    </location>
</feature>
<dbReference type="InParanoid" id="A0A1Y2MFI1"/>
<feature type="compositionally biased region" description="Basic and acidic residues" evidence="1">
    <location>
        <begin position="1"/>
        <end position="13"/>
    </location>
</feature>
<evidence type="ECO:0000313" key="3">
    <source>
        <dbReference type="Proteomes" id="UP000193240"/>
    </source>
</evidence>
<evidence type="ECO:0000256" key="1">
    <source>
        <dbReference type="SAM" id="MobiDB-lite"/>
    </source>
</evidence>
<reference evidence="2 3" key="1">
    <citation type="journal article" date="2017" name="Genome Announc.">
        <title>Genome sequence of the saprophytic ascomycete Epicoccum nigrum ICMP 19927 strain isolated from New Zealand.</title>
        <authorList>
            <person name="Fokin M."/>
            <person name="Fleetwood D."/>
            <person name="Weir B.S."/>
            <person name="Villas-Boas S.G."/>
        </authorList>
    </citation>
    <scope>NUCLEOTIDE SEQUENCE [LARGE SCALE GENOMIC DNA]</scope>
    <source>
        <strain evidence="2 3">ICMP 19927</strain>
    </source>
</reference>
<gene>
    <name evidence="2" type="ORF">B5807_01300</name>
</gene>
<sequence>MKTTDKTRSDEGTPLRGDINPPGTYIPRGAPGSDLAMKSPEPPSHSEILTTYCLSMPPSVVFEAPEPASRPLPIPQKQEQRASSTAYRPHPAYPIEDWTMRTPSPVRSIREVITTPPLLGKQKGRGIVGAGLLGAISSTWKRSISGDRSQQPGKLKNEPRSVSC</sequence>
<name>A0A1Y2MFI1_EPING</name>
<organism evidence="2 3">
    <name type="scientific">Epicoccum nigrum</name>
    <name type="common">Soil fungus</name>
    <name type="synonym">Epicoccum purpurascens</name>
    <dbReference type="NCBI Taxonomy" id="105696"/>
    <lineage>
        <taxon>Eukaryota</taxon>
        <taxon>Fungi</taxon>
        <taxon>Dikarya</taxon>
        <taxon>Ascomycota</taxon>
        <taxon>Pezizomycotina</taxon>
        <taxon>Dothideomycetes</taxon>
        <taxon>Pleosporomycetidae</taxon>
        <taxon>Pleosporales</taxon>
        <taxon>Pleosporineae</taxon>
        <taxon>Didymellaceae</taxon>
        <taxon>Epicoccum</taxon>
    </lineage>
</organism>
<proteinExistence type="predicted"/>
<feature type="region of interest" description="Disordered" evidence="1">
    <location>
        <begin position="1"/>
        <end position="47"/>
    </location>
</feature>
<evidence type="ECO:0000313" key="2">
    <source>
        <dbReference type="EMBL" id="OSS54896.1"/>
    </source>
</evidence>
<dbReference type="EMBL" id="KZ107838">
    <property type="protein sequence ID" value="OSS54896.1"/>
    <property type="molecule type" value="Genomic_DNA"/>
</dbReference>
<dbReference type="STRING" id="105696.A0A1Y2MFI1"/>
<accession>A0A1Y2MFI1</accession>
<protein>
    <submittedName>
        <fullName evidence="2">Uncharacterized protein</fullName>
    </submittedName>
</protein>
<dbReference type="Proteomes" id="UP000193240">
    <property type="component" value="Unassembled WGS sequence"/>
</dbReference>
<feature type="compositionally biased region" description="Basic and acidic residues" evidence="1">
    <location>
        <begin position="155"/>
        <end position="164"/>
    </location>
</feature>
<feature type="region of interest" description="Disordered" evidence="1">
    <location>
        <begin position="64"/>
        <end position="99"/>
    </location>
</feature>